<proteinExistence type="predicted"/>
<organism evidence="2 3">
    <name type="scientific">Aquamicrobium lusatiense</name>
    <dbReference type="NCBI Taxonomy" id="89772"/>
    <lineage>
        <taxon>Bacteria</taxon>
        <taxon>Pseudomonadati</taxon>
        <taxon>Pseudomonadota</taxon>
        <taxon>Alphaproteobacteria</taxon>
        <taxon>Hyphomicrobiales</taxon>
        <taxon>Phyllobacteriaceae</taxon>
        <taxon>Aquamicrobium</taxon>
    </lineage>
</organism>
<evidence type="ECO:0000313" key="2">
    <source>
        <dbReference type="EMBL" id="MBB6013184.1"/>
    </source>
</evidence>
<feature type="compositionally biased region" description="Basic and acidic residues" evidence="1">
    <location>
        <begin position="1"/>
        <end position="11"/>
    </location>
</feature>
<sequence length="103" mass="11304">MAKFPSDDSAKRHQTLSPPHHAREQKAGVTLTESARHYAVRAGVLPDLEGMSLSDASQTGDVVSLVSHGETHDFAIIRRRWVVSASGTRLEVTLDHPPRQALR</sequence>
<feature type="region of interest" description="Disordered" evidence="1">
    <location>
        <begin position="1"/>
        <end position="28"/>
    </location>
</feature>
<dbReference type="RefSeq" id="WP_246374571.1">
    <property type="nucleotide sequence ID" value="NZ_JACHEU010000001.1"/>
</dbReference>
<name>A0A7W9S4I1_9HYPH</name>
<evidence type="ECO:0000313" key="3">
    <source>
        <dbReference type="Proteomes" id="UP000533306"/>
    </source>
</evidence>
<protein>
    <submittedName>
        <fullName evidence="2">Uncharacterized protein</fullName>
    </submittedName>
</protein>
<comment type="caution">
    <text evidence="2">The sequence shown here is derived from an EMBL/GenBank/DDBJ whole genome shotgun (WGS) entry which is preliminary data.</text>
</comment>
<dbReference type="Proteomes" id="UP000533306">
    <property type="component" value="Unassembled WGS sequence"/>
</dbReference>
<reference evidence="2 3" key="1">
    <citation type="submission" date="2020-08" db="EMBL/GenBank/DDBJ databases">
        <title>Genomic Encyclopedia of Type Strains, Phase IV (KMG-IV): sequencing the most valuable type-strain genomes for metagenomic binning, comparative biology and taxonomic classification.</title>
        <authorList>
            <person name="Goeker M."/>
        </authorList>
    </citation>
    <scope>NUCLEOTIDE SEQUENCE [LARGE SCALE GENOMIC DNA]</scope>
    <source>
        <strain evidence="2 3">DSM 11099</strain>
    </source>
</reference>
<gene>
    <name evidence="2" type="ORF">HNR59_002529</name>
</gene>
<keyword evidence="3" id="KW-1185">Reference proteome</keyword>
<accession>A0A7W9S4I1</accession>
<evidence type="ECO:0000256" key="1">
    <source>
        <dbReference type="SAM" id="MobiDB-lite"/>
    </source>
</evidence>
<dbReference type="EMBL" id="JACHEU010000001">
    <property type="protein sequence ID" value="MBB6013184.1"/>
    <property type="molecule type" value="Genomic_DNA"/>
</dbReference>
<dbReference type="AlphaFoldDB" id="A0A7W9S4I1"/>